<dbReference type="PANTHER" id="PTHR45713:SF6">
    <property type="entry name" value="F5_8 TYPE C DOMAIN-CONTAINING PROTEIN"/>
    <property type="match status" value="1"/>
</dbReference>
<gene>
    <name evidence="3" type="ORF">GBZ86_13340</name>
</gene>
<dbReference type="Pfam" id="PF00754">
    <property type="entry name" value="F5_F8_type_C"/>
    <property type="match status" value="3"/>
</dbReference>
<dbReference type="EMBL" id="WHJC01000292">
    <property type="protein sequence ID" value="MPQ44721.1"/>
    <property type="molecule type" value="Genomic_DNA"/>
</dbReference>
<keyword evidence="4" id="KW-1185">Reference proteome</keyword>
<feature type="domain" description="F5/8 type C" evidence="2">
    <location>
        <begin position="318"/>
        <end position="462"/>
    </location>
</feature>
<reference evidence="3 4" key="1">
    <citation type="submission" date="2019-10" db="EMBL/GenBank/DDBJ databases">
        <title>The Genome Sequence of Clostridium tarantellae Isolated from Fish Brain.</title>
        <authorList>
            <person name="Bano L."/>
            <person name="Kiel M."/>
            <person name="Sales G."/>
            <person name="Doxey A.C."/>
            <person name="Mansfield M.J."/>
            <person name="Schiavone M."/>
            <person name="Rossetto O."/>
            <person name="Pirazzini M."/>
            <person name="Dobrindt U."/>
            <person name="Montecucco C."/>
        </authorList>
    </citation>
    <scope>NUCLEOTIDE SEQUENCE [LARGE SCALE GENOMIC DNA]</scope>
    <source>
        <strain evidence="3 4">DSM 3997</strain>
    </source>
</reference>
<keyword evidence="1" id="KW-0378">Hydrolase</keyword>
<proteinExistence type="predicted"/>
<comment type="caution">
    <text evidence="3">The sequence shown here is derived from an EMBL/GenBank/DDBJ whole genome shotgun (WGS) entry which is preliminary data.</text>
</comment>
<feature type="domain" description="F5/8 type C" evidence="2">
    <location>
        <begin position="463"/>
        <end position="603"/>
    </location>
</feature>
<accession>A0A6I1MV48</accession>
<dbReference type="AlphaFoldDB" id="A0A6I1MV48"/>
<dbReference type="OrthoDB" id="220114at2"/>
<dbReference type="Gene3D" id="2.60.120.260">
    <property type="entry name" value="Galactose-binding domain-like"/>
    <property type="match status" value="5"/>
</dbReference>
<evidence type="ECO:0000313" key="3">
    <source>
        <dbReference type="EMBL" id="MPQ44721.1"/>
    </source>
</evidence>
<evidence type="ECO:0000256" key="1">
    <source>
        <dbReference type="ARBA" id="ARBA00023295"/>
    </source>
</evidence>
<dbReference type="InterPro" id="IPR008979">
    <property type="entry name" value="Galactose-bd-like_sf"/>
</dbReference>
<keyword evidence="1" id="KW-0326">Glycosidase</keyword>
<dbReference type="InterPro" id="IPR000421">
    <property type="entry name" value="FA58C"/>
</dbReference>
<dbReference type="RefSeq" id="WP_152891426.1">
    <property type="nucleotide sequence ID" value="NZ_WHJC01000292.1"/>
</dbReference>
<protein>
    <recommendedName>
        <fullName evidence="2">F5/8 type C domain-containing protein</fullName>
    </recommendedName>
</protein>
<evidence type="ECO:0000313" key="4">
    <source>
        <dbReference type="Proteomes" id="UP000430345"/>
    </source>
</evidence>
<feature type="domain" description="F5/8 type C" evidence="2">
    <location>
        <begin position="604"/>
        <end position="748"/>
    </location>
</feature>
<evidence type="ECO:0000259" key="2">
    <source>
        <dbReference type="PROSITE" id="PS50022"/>
    </source>
</evidence>
<dbReference type="PANTHER" id="PTHR45713">
    <property type="entry name" value="FTP DOMAIN-CONTAINING PROTEIN"/>
    <property type="match status" value="1"/>
</dbReference>
<dbReference type="InterPro" id="IPR051941">
    <property type="entry name" value="BG_Antigen-Binding_Lectin"/>
</dbReference>
<dbReference type="Proteomes" id="UP000430345">
    <property type="component" value="Unassembled WGS sequence"/>
</dbReference>
<dbReference type="GO" id="GO:0016798">
    <property type="term" value="F:hydrolase activity, acting on glycosyl bonds"/>
    <property type="evidence" value="ECO:0007669"/>
    <property type="project" value="UniProtKB-KW"/>
</dbReference>
<dbReference type="SUPFAM" id="SSF49785">
    <property type="entry name" value="Galactose-binding domain-like"/>
    <property type="match status" value="3"/>
</dbReference>
<organism evidence="3 4">
    <name type="scientific">Clostridium tarantellae</name>
    <dbReference type="NCBI Taxonomy" id="39493"/>
    <lineage>
        <taxon>Bacteria</taxon>
        <taxon>Bacillati</taxon>
        <taxon>Bacillota</taxon>
        <taxon>Clostridia</taxon>
        <taxon>Eubacteriales</taxon>
        <taxon>Clostridiaceae</taxon>
        <taxon>Clostridium</taxon>
    </lineage>
</organism>
<dbReference type="PROSITE" id="PS50022">
    <property type="entry name" value="FA58C_3"/>
    <property type="match status" value="3"/>
</dbReference>
<sequence>MKVSEKEFQHEFSVQAIDTLCPLVTFLNNNNIGTSLNEFNFSSGWNYETVRVNENYEGDSHWTIQSGAKVTIKFVATEFIIIATKDPAHGIMTISIDEDNPIDIDLYSNARIGKQQVFQSPVLSNIEHIIEIKCSGRKNASATGIAAYIDGIFVLNKNAPLIQNEIPSFNKAKIVPSNFQHKVSSQNIDTLCSLVTFLNDGKLGTSLNEFNFSSGWNYEKNKFDENYEGDSHWTNESGATVTIKFVGTEFIIIANKDPGYGIMTVSIDGDNPLDIDLYYNFHIGRQQVFQSPVLSNMEHLIEIKCSGRKNTNATGIKAYIDGIFVLNKNLALNKRAIASSKEYDYLDPNNVTDGVIEVISRWGSGNFNTGQQWIYIDLEERIEFDEIIINWATAHATIYRIEISNDANSWTSIYRTTTGNGGKDVITFNFKQNARFVRIYGEKNNPDIWHTMAIYEIEIYNRDSFIDIRGANLALKKKAVASAKEYDYLNPSNVTDGVIEFTSRWGSGDFNTGQQWIYIDLEEKTEFDEIIINWATAYATIYRIEISNDANSWTSIYRTTTGNGGKDVITFNFKQNARFVRVYGEKNNPDIWHTMAIYEIEIYNKNSFIDIKGANLALKKKAVASANEVDYLTPNLATDGLIELKSRWSSGNFNTGHQWIYIDLEERTEFNEIIINWAKAHATIYRIEISNDANSWTSIYRTTNSTGGTEIINLNPKQNARFVRVYCEKNNPDIWYTVAIYEIEIYNREFSKITSEVLSMDVNTVIEEIKELLVNKGDTKLNLPLVPKGFTIKVESSDFISIIDRNANIYTPLVDTNVNVNIKVSDENGNYSSKDFQVLVPGMYNTMGINKKPNVIPNLREWIGLE</sequence>
<name>A0A6I1MV48_9CLOT</name>